<keyword evidence="3" id="KW-1185">Reference proteome</keyword>
<proteinExistence type="predicted"/>
<evidence type="ECO:0000313" key="3">
    <source>
        <dbReference type="Proteomes" id="UP000679992"/>
    </source>
</evidence>
<name>A0ABQ4MB50_9BACL</name>
<accession>A0ABQ4MB50</accession>
<feature type="compositionally biased region" description="Basic residues" evidence="1">
    <location>
        <begin position="1"/>
        <end position="12"/>
    </location>
</feature>
<feature type="region of interest" description="Disordered" evidence="1">
    <location>
        <begin position="1"/>
        <end position="22"/>
    </location>
</feature>
<evidence type="ECO:0000313" key="2">
    <source>
        <dbReference type="EMBL" id="GIP53153.1"/>
    </source>
</evidence>
<protein>
    <submittedName>
        <fullName evidence="2">Uncharacterized protein</fullName>
    </submittedName>
</protein>
<dbReference type="Proteomes" id="UP000679992">
    <property type="component" value="Unassembled WGS sequence"/>
</dbReference>
<evidence type="ECO:0000256" key="1">
    <source>
        <dbReference type="SAM" id="MobiDB-lite"/>
    </source>
</evidence>
<comment type="caution">
    <text evidence="2">The sequence shown here is derived from an EMBL/GenBank/DDBJ whole genome shotgun (WGS) entry which is preliminary data.</text>
</comment>
<organism evidence="2 3">
    <name type="scientific">Paenibacillus vini</name>
    <dbReference type="NCBI Taxonomy" id="1476024"/>
    <lineage>
        <taxon>Bacteria</taxon>
        <taxon>Bacillati</taxon>
        <taxon>Bacillota</taxon>
        <taxon>Bacilli</taxon>
        <taxon>Bacillales</taxon>
        <taxon>Paenibacillaceae</taxon>
        <taxon>Paenibacillus</taxon>
    </lineage>
</organism>
<gene>
    <name evidence="2" type="ORF">J42TS3_21880</name>
</gene>
<dbReference type="EMBL" id="BOSL01000006">
    <property type="protein sequence ID" value="GIP53153.1"/>
    <property type="molecule type" value="Genomic_DNA"/>
</dbReference>
<reference evidence="2 3" key="1">
    <citation type="submission" date="2021-03" db="EMBL/GenBank/DDBJ databases">
        <title>Antimicrobial resistance genes in bacteria isolated from Japanese honey, and their potential for conferring macrolide and lincosamide resistance in the American foulbrood pathogen Paenibacillus larvae.</title>
        <authorList>
            <person name="Okamoto M."/>
            <person name="Kumagai M."/>
            <person name="Kanamori H."/>
            <person name="Takamatsu D."/>
        </authorList>
    </citation>
    <scope>NUCLEOTIDE SEQUENCE [LARGE SCALE GENOMIC DNA]</scope>
    <source>
        <strain evidence="2 3">J42TS3</strain>
    </source>
</reference>
<sequence length="48" mass="5282">MNHHKKGLFPRHHNYDDGNSPFTCTSKELAVKPTGNSAFVSLGVQLTV</sequence>